<evidence type="ECO:0000313" key="1">
    <source>
        <dbReference type="EMBL" id="PVZ14093.1"/>
    </source>
</evidence>
<gene>
    <name evidence="1" type="ORF">C7382_102137</name>
</gene>
<protein>
    <submittedName>
        <fullName evidence="1">Uncharacterized protein</fullName>
    </submittedName>
</protein>
<dbReference type="EMBL" id="QEKY01000002">
    <property type="protein sequence ID" value="PVZ14093.1"/>
    <property type="molecule type" value="Genomic_DNA"/>
</dbReference>
<keyword evidence="2" id="KW-1185">Reference proteome</keyword>
<evidence type="ECO:0000313" key="2">
    <source>
        <dbReference type="Proteomes" id="UP000245462"/>
    </source>
</evidence>
<accession>A0A2U1FPG8</accession>
<sequence>MPKSMRIRQKVFILCKIASVTSKYIEQTLRTVYISKCYLYVYFGTILAF</sequence>
<organism evidence="1 2">
    <name type="scientific">Porphyromonas loveana</name>
    <dbReference type="NCBI Taxonomy" id="1884669"/>
    <lineage>
        <taxon>Bacteria</taxon>
        <taxon>Pseudomonadati</taxon>
        <taxon>Bacteroidota</taxon>
        <taxon>Bacteroidia</taxon>
        <taxon>Bacteroidales</taxon>
        <taxon>Porphyromonadaceae</taxon>
        <taxon>Porphyromonas</taxon>
    </lineage>
</organism>
<proteinExistence type="predicted"/>
<reference evidence="1 2" key="1">
    <citation type="submission" date="2018-04" db="EMBL/GenBank/DDBJ databases">
        <title>Genomic Encyclopedia of Type Strains, Phase IV (KMG-IV): sequencing the most valuable type-strain genomes for metagenomic binning, comparative biology and taxonomic classification.</title>
        <authorList>
            <person name="Goeker M."/>
        </authorList>
    </citation>
    <scope>NUCLEOTIDE SEQUENCE [LARGE SCALE GENOMIC DNA]</scope>
    <source>
        <strain evidence="1 2">DSM 28520</strain>
    </source>
</reference>
<name>A0A2U1FPG8_9PORP</name>
<dbReference type="AlphaFoldDB" id="A0A2U1FPG8"/>
<comment type="caution">
    <text evidence="1">The sequence shown here is derived from an EMBL/GenBank/DDBJ whole genome shotgun (WGS) entry which is preliminary data.</text>
</comment>
<dbReference type="Proteomes" id="UP000245462">
    <property type="component" value="Unassembled WGS sequence"/>
</dbReference>